<comment type="caution">
    <text evidence="1">The sequence shown here is derived from an EMBL/GenBank/DDBJ whole genome shotgun (WGS) entry which is preliminary data.</text>
</comment>
<accession>A0AAD5YCI0</accession>
<protein>
    <submittedName>
        <fullName evidence="1">Uncharacterized protein</fullName>
    </submittedName>
</protein>
<sequence length="307" mass="35287">MWNKEPRLPFSAYFPIHTNLHHRLRVLTISDFHATSLTSIVPGVEFPVLEILQLAHLTITEPSPNDDPPRAIQTPFPQLRILQIVSSFFRLAHEETPDTVDITSHVFPQLESLELHFNTIDPSIEPSCLWQLKKLYILARLHARIAELWFGGYLDNIHDLTLPCKFFSGSRLDSGVLETLSLPRGLRILRFMAFPSEWTTFENCARLPTNEVEVKDFEMAASWFLHQQGSLPLDLDTVEVLVCLEKPKPEAEGAEAFFLNLDQFAKACERSGLIFRTVFRYVEPDVDRSRGWLGLMGEWMIDKEVFP</sequence>
<dbReference type="AlphaFoldDB" id="A0AAD5YCI0"/>
<reference evidence="1" key="1">
    <citation type="submission" date="2022-07" db="EMBL/GenBank/DDBJ databases">
        <title>Genome Sequence of Physisporinus lineatus.</title>
        <authorList>
            <person name="Buettner E."/>
        </authorList>
    </citation>
    <scope>NUCLEOTIDE SEQUENCE</scope>
    <source>
        <strain evidence="1">VT162</strain>
    </source>
</reference>
<dbReference type="Proteomes" id="UP001212997">
    <property type="component" value="Unassembled WGS sequence"/>
</dbReference>
<dbReference type="InterPro" id="IPR032675">
    <property type="entry name" value="LRR_dom_sf"/>
</dbReference>
<dbReference type="SUPFAM" id="SSF52058">
    <property type="entry name" value="L domain-like"/>
    <property type="match status" value="1"/>
</dbReference>
<keyword evidence="2" id="KW-1185">Reference proteome</keyword>
<evidence type="ECO:0000313" key="2">
    <source>
        <dbReference type="Proteomes" id="UP001212997"/>
    </source>
</evidence>
<gene>
    <name evidence="1" type="ORF">NLI96_g6933</name>
</gene>
<proteinExistence type="predicted"/>
<dbReference type="EMBL" id="JANAWD010000270">
    <property type="protein sequence ID" value="KAJ3482498.1"/>
    <property type="molecule type" value="Genomic_DNA"/>
</dbReference>
<dbReference type="Gene3D" id="3.80.10.10">
    <property type="entry name" value="Ribonuclease Inhibitor"/>
    <property type="match status" value="1"/>
</dbReference>
<organism evidence="1 2">
    <name type="scientific">Meripilus lineatus</name>
    <dbReference type="NCBI Taxonomy" id="2056292"/>
    <lineage>
        <taxon>Eukaryota</taxon>
        <taxon>Fungi</taxon>
        <taxon>Dikarya</taxon>
        <taxon>Basidiomycota</taxon>
        <taxon>Agaricomycotina</taxon>
        <taxon>Agaricomycetes</taxon>
        <taxon>Polyporales</taxon>
        <taxon>Meripilaceae</taxon>
        <taxon>Meripilus</taxon>
    </lineage>
</organism>
<name>A0AAD5YCI0_9APHY</name>
<evidence type="ECO:0000313" key="1">
    <source>
        <dbReference type="EMBL" id="KAJ3482498.1"/>
    </source>
</evidence>